<evidence type="ECO:0000256" key="2">
    <source>
        <dbReference type="ARBA" id="ARBA00005896"/>
    </source>
</evidence>
<comment type="caution">
    <text evidence="8">The sequence shown here is derived from an EMBL/GenBank/DDBJ whole genome shotgun (WGS) entry which is preliminary data.</text>
</comment>
<reference evidence="8 9" key="1">
    <citation type="submission" date="2020-04" db="EMBL/GenBank/DDBJ databases">
        <title>MicrobeNet Type strains.</title>
        <authorList>
            <person name="Nicholson A.C."/>
        </authorList>
    </citation>
    <scope>NUCLEOTIDE SEQUENCE [LARGE SCALE GENOMIC DNA]</scope>
    <source>
        <strain evidence="8 9">ATCC 700731</strain>
    </source>
</reference>
<feature type="domain" description="TauD/TfdA-like" evidence="7">
    <location>
        <begin position="23"/>
        <end position="299"/>
    </location>
</feature>
<keyword evidence="4 8" id="KW-0223">Dioxygenase</keyword>
<dbReference type="EMBL" id="JAAXPJ010000001">
    <property type="protein sequence ID" value="NKZ10181.1"/>
    <property type="molecule type" value="Genomic_DNA"/>
</dbReference>
<dbReference type="InterPro" id="IPR051323">
    <property type="entry name" value="AtsK-like"/>
</dbReference>
<proteinExistence type="inferred from homology"/>
<organism evidence="8 9">
    <name type="scientific">Mycolicibacterium septicum DSM 44393</name>
    <dbReference type="NCBI Taxonomy" id="1341646"/>
    <lineage>
        <taxon>Bacteria</taxon>
        <taxon>Bacillati</taxon>
        <taxon>Actinomycetota</taxon>
        <taxon>Actinomycetes</taxon>
        <taxon>Mycobacteriales</taxon>
        <taxon>Mycobacteriaceae</taxon>
        <taxon>Mycolicibacterium</taxon>
    </lineage>
</organism>
<protein>
    <submittedName>
        <fullName evidence="8">TauD/TfdA family dioxygenase</fullName>
    </submittedName>
</protein>
<evidence type="ECO:0000256" key="6">
    <source>
        <dbReference type="ARBA" id="ARBA00023004"/>
    </source>
</evidence>
<accession>A0A7X6MKQ0</accession>
<keyword evidence="5" id="KW-0560">Oxidoreductase</keyword>
<dbReference type="Proteomes" id="UP000518188">
    <property type="component" value="Unassembled WGS sequence"/>
</dbReference>
<evidence type="ECO:0000256" key="1">
    <source>
        <dbReference type="ARBA" id="ARBA00001954"/>
    </source>
</evidence>
<dbReference type="GO" id="GO:0005737">
    <property type="term" value="C:cytoplasm"/>
    <property type="evidence" value="ECO:0007669"/>
    <property type="project" value="TreeGrafter"/>
</dbReference>
<keyword evidence="3" id="KW-0479">Metal-binding</keyword>
<evidence type="ECO:0000256" key="3">
    <source>
        <dbReference type="ARBA" id="ARBA00022723"/>
    </source>
</evidence>
<gene>
    <name evidence="8" type="ORF">HGA11_04260</name>
</gene>
<evidence type="ECO:0000256" key="4">
    <source>
        <dbReference type="ARBA" id="ARBA00022964"/>
    </source>
</evidence>
<name>A0A7X6MKQ0_9MYCO</name>
<dbReference type="InterPro" id="IPR042098">
    <property type="entry name" value="TauD-like_sf"/>
</dbReference>
<comment type="similarity">
    <text evidence="2">Belongs to the TfdA dioxygenase family.</text>
</comment>
<evidence type="ECO:0000259" key="7">
    <source>
        <dbReference type="Pfam" id="PF02668"/>
    </source>
</evidence>
<dbReference type="InterPro" id="IPR003819">
    <property type="entry name" value="TauD/TfdA-like"/>
</dbReference>
<dbReference type="SUPFAM" id="SSF51197">
    <property type="entry name" value="Clavaminate synthase-like"/>
    <property type="match status" value="1"/>
</dbReference>
<evidence type="ECO:0000256" key="5">
    <source>
        <dbReference type="ARBA" id="ARBA00023002"/>
    </source>
</evidence>
<sequence length="324" mass="35102">MSTTELSSSELSSTELSSSGLTISPLSGHTGALIDGADLSAPLSPEQVSAIRAALHRWKVVFFRGQDLDHASQIAFGAQFGEVTPGHPYEGDSAPAGFPQIHTVSPAAYDHRYGTKYRKRQSPNGPGWHADVTPLINPPSHSILRAEQVPDYGGDTQFANVAAVYAGLSPSVQTLVGELRAEHRFGSTTSADRSTEKIGDLVRSNPLATIHPVVRVHPETGEKVLYVNPSFTREIVNLSPRESRHLLDLLFEEIARPEYSVRFKWEPGSVAFWDNRAALHLAPRDFEHVEGDRVLHRITLVGDVPVGPDGVASESISGDYFGAA</sequence>
<dbReference type="GO" id="GO:0046872">
    <property type="term" value="F:metal ion binding"/>
    <property type="evidence" value="ECO:0007669"/>
    <property type="project" value="UniProtKB-KW"/>
</dbReference>
<dbReference type="Pfam" id="PF02668">
    <property type="entry name" value="TauD"/>
    <property type="match status" value="1"/>
</dbReference>
<dbReference type="PANTHER" id="PTHR30468:SF5">
    <property type="entry name" value="ALPHA-KETOGLUTARATE-DEPENDENT SULFATE ESTER DIOXYGENASE"/>
    <property type="match status" value="1"/>
</dbReference>
<evidence type="ECO:0000313" key="8">
    <source>
        <dbReference type="EMBL" id="NKZ10181.1"/>
    </source>
</evidence>
<dbReference type="Gene3D" id="3.60.130.10">
    <property type="entry name" value="Clavaminate synthase-like"/>
    <property type="match status" value="1"/>
</dbReference>
<keyword evidence="6" id="KW-0408">Iron</keyword>
<comment type="cofactor">
    <cofactor evidence="1">
        <name>Fe(2+)</name>
        <dbReference type="ChEBI" id="CHEBI:29033"/>
    </cofactor>
</comment>
<dbReference type="RefSeq" id="WP_044519565.1">
    <property type="nucleotide sequence ID" value="NZ_HG322951.1"/>
</dbReference>
<evidence type="ECO:0000313" key="9">
    <source>
        <dbReference type="Proteomes" id="UP000518188"/>
    </source>
</evidence>
<dbReference type="PANTHER" id="PTHR30468">
    <property type="entry name" value="ALPHA-KETOGLUTARATE-DEPENDENT SULFONATE DIOXYGENASE"/>
    <property type="match status" value="1"/>
</dbReference>
<dbReference type="AlphaFoldDB" id="A0A7X6MKQ0"/>
<dbReference type="GO" id="GO:0016706">
    <property type="term" value="F:2-oxoglutarate-dependent dioxygenase activity"/>
    <property type="evidence" value="ECO:0007669"/>
    <property type="project" value="TreeGrafter"/>
</dbReference>